<keyword evidence="1" id="KW-1133">Transmembrane helix</keyword>
<dbReference type="RefSeq" id="WP_135195430.1">
    <property type="nucleotide sequence ID" value="NZ_SPVH01000006.1"/>
</dbReference>
<feature type="transmembrane region" description="Helical" evidence="1">
    <location>
        <begin position="16"/>
        <end position="34"/>
    </location>
</feature>
<proteinExistence type="predicted"/>
<sequence length="86" mass="9756">MGKLGRSIGRLPIKPYLLLTLPMFVVALILRAITHSDLPYYVWAVLWAVPLVIVLAVRWVYFVVTLAWAILVEIVRAVRRGFARPG</sequence>
<comment type="caution">
    <text evidence="2">The sequence shown here is derived from an EMBL/GenBank/DDBJ whole genome shotgun (WGS) entry which is preliminary data.</text>
</comment>
<keyword evidence="1" id="KW-0472">Membrane</keyword>
<reference evidence="2 3" key="1">
    <citation type="submission" date="2019-03" db="EMBL/GenBank/DDBJ databases">
        <title>Draft genome of Brevundimonas sp. a heavy metal resistant soil bacteria.</title>
        <authorList>
            <person name="Soto J."/>
        </authorList>
    </citation>
    <scope>NUCLEOTIDE SEQUENCE [LARGE SCALE GENOMIC DNA]</scope>
    <source>
        <strain evidence="2 3">B-10</strain>
    </source>
</reference>
<gene>
    <name evidence="2" type="ORF">EGY25_13410</name>
</gene>
<accession>A0A4Y9RVQ9</accession>
<organism evidence="2 3">
    <name type="scientific">Brevundimonas intermedia</name>
    <dbReference type="NCBI Taxonomy" id="74315"/>
    <lineage>
        <taxon>Bacteria</taxon>
        <taxon>Pseudomonadati</taxon>
        <taxon>Pseudomonadota</taxon>
        <taxon>Alphaproteobacteria</taxon>
        <taxon>Caulobacterales</taxon>
        <taxon>Caulobacteraceae</taxon>
        <taxon>Brevundimonas</taxon>
    </lineage>
</organism>
<dbReference type="EMBL" id="SPVH01000006">
    <property type="protein sequence ID" value="TFW12963.1"/>
    <property type="molecule type" value="Genomic_DNA"/>
</dbReference>
<evidence type="ECO:0000313" key="3">
    <source>
        <dbReference type="Proteomes" id="UP000298216"/>
    </source>
</evidence>
<dbReference type="OrthoDB" id="7206315at2"/>
<name>A0A4Y9RVQ9_9CAUL</name>
<feature type="transmembrane region" description="Helical" evidence="1">
    <location>
        <begin position="40"/>
        <end position="71"/>
    </location>
</feature>
<keyword evidence="1" id="KW-0812">Transmembrane</keyword>
<evidence type="ECO:0000256" key="1">
    <source>
        <dbReference type="SAM" id="Phobius"/>
    </source>
</evidence>
<dbReference type="AlphaFoldDB" id="A0A4Y9RVQ9"/>
<protein>
    <submittedName>
        <fullName evidence="2">Uncharacterized protein</fullName>
    </submittedName>
</protein>
<dbReference type="Proteomes" id="UP000298216">
    <property type="component" value="Unassembled WGS sequence"/>
</dbReference>
<keyword evidence="3" id="KW-1185">Reference proteome</keyword>
<evidence type="ECO:0000313" key="2">
    <source>
        <dbReference type="EMBL" id="TFW12963.1"/>
    </source>
</evidence>